<dbReference type="HOGENOM" id="CLU_3327418_0_0_5"/>
<name>X5H0K3_9RICK</name>
<organism evidence="1 2">
    <name type="scientific">Ehrlichia japonica</name>
    <dbReference type="NCBI Taxonomy" id="391036"/>
    <lineage>
        <taxon>Bacteria</taxon>
        <taxon>Pseudomonadati</taxon>
        <taxon>Pseudomonadota</taxon>
        <taxon>Alphaproteobacteria</taxon>
        <taxon>Rickettsiales</taxon>
        <taxon>Anaplasmataceae</taxon>
        <taxon>Ehrlichia</taxon>
    </lineage>
</organism>
<evidence type="ECO:0000313" key="1">
    <source>
        <dbReference type="EMBL" id="AHX04349.1"/>
    </source>
</evidence>
<gene>
    <name evidence="1" type="ORF">EHF_0653</name>
</gene>
<proteinExistence type="predicted"/>
<dbReference type="EMBL" id="CP007474">
    <property type="protein sequence ID" value="AHX04349.1"/>
    <property type="molecule type" value="Genomic_DNA"/>
</dbReference>
<reference evidence="1 2" key="1">
    <citation type="submission" date="2014-03" db="EMBL/GenBank/DDBJ databases">
        <title>Sequencing and Comparison of Genomes and Transcriptome Profiles of Human Ehrlichiosis Agents.</title>
        <authorList>
            <person name="Lin M."/>
            <person name="Daugherty S.C."/>
            <person name="Nagaraj S."/>
            <person name="Cheng Z."/>
            <person name="Xiong Q."/>
            <person name="Lin F.-Y."/>
            <person name="Sengamalay N."/>
            <person name="Ott S."/>
            <person name="Godinez A."/>
            <person name="Tallon L.J."/>
            <person name="Sadzewicz L."/>
            <person name="Fraser C.M."/>
            <person name="Dunning Hotopp J.C."/>
            <person name="Rikihisa Y."/>
        </authorList>
    </citation>
    <scope>NUCLEOTIDE SEQUENCE [LARGE SCALE GENOMIC DNA]</scope>
    <source>
        <strain evidence="1 2">HF</strain>
    </source>
</reference>
<protein>
    <submittedName>
        <fullName evidence="1">Uncharacterized protein</fullName>
    </submittedName>
</protein>
<keyword evidence="2" id="KW-1185">Reference proteome</keyword>
<evidence type="ECO:0000313" key="2">
    <source>
        <dbReference type="Proteomes" id="UP000023762"/>
    </source>
</evidence>
<dbReference type="AlphaFoldDB" id="X5H0K3"/>
<dbReference type="Proteomes" id="UP000023762">
    <property type="component" value="Chromosome"/>
</dbReference>
<sequence>MYSKLLVIQKRNGIKEAYGWVRNCTSLRMIEDASKMIR</sequence>
<accession>X5H0K3</accession>
<dbReference type="KEGG" id="ehh:EHF_0653"/>